<gene>
    <name evidence="2" type="ORF">BFL28_01050</name>
</gene>
<comment type="caution">
    <text evidence="2">The sequence shown here is derived from an EMBL/GenBank/DDBJ whole genome shotgun (WGS) entry which is preliminary data.</text>
</comment>
<evidence type="ECO:0000313" key="2">
    <source>
        <dbReference type="EMBL" id="ODP38652.1"/>
    </source>
</evidence>
<proteinExistence type="predicted"/>
<reference evidence="2 3" key="1">
    <citation type="submission" date="2016-08" db="EMBL/GenBank/DDBJ databases">
        <title>Draft genome of the agarase producing Sphingomonas sp. MCT13.</title>
        <authorList>
            <person name="D'Andrea M.M."/>
            <person name="Rossolini G.M."/>
            <person name="Thaller M.C."/>
        </authorList>
    </citation>
    <scope>NUCLEOTIDE SEQUENCE [LARGE SCALE GENOMIC DNA]</scope>
    <source>
        <strain evidence="2 3">MCT13</strain>
    </source>
</reference>
<keyword evidence="1" id="KW-0472">Membrane</keyword>
<keyword evidence="1" id="KW-0812">Transmembrane</keyword>
<dbReference type="EMBL" id="MDDS01000013">
    <property type="protein sequence ID" value="ODP38652.1"/>
    <property type="molecule type" value="Genomic_DNA"/>
</dbReference>
<accession>A0A1E3LXV3</accession>
<protein>
    <submittedName>
        <fullName evidence="2">Uncharacterized protein</fullName>
    </submittedName>
</protein>
<sequence length="87" mass="8667">MFAIGCTAASEIARSQMVQALAHGDHPAALHLSLLRSRFAVLAIVAISAGAGVIATLLYVKLIGTIGRAAKAATRASVPGSQSVAAG</sequence>
<dbReference type="Proteomes" id="UP000094487">
    <property type="component" value="Unassembled WGS sequence"/>
</dbReference>
<name>A0A1E3LXV3_9SPHN</name>
<organism evidence="2 3">
    <name type="scientific">Sphingomonas turrisvirgatae</name>
    <dbReference type="NCBI Taxonomy" id="1888892"/>
    <lineage>
        <taxon>Bacteria</taxon>
        <taxon>Pseudomonadati</taxon>
        <taxon>Pseudomonadota</taxon>
        <taxon>Alphaproteobacteria</taxon>
        <taxon>Sphingomonadales</taxon>
        <taxon>Sphingomonadaceae</taxon>
        <taxon>Sphingomonas</taxon>
    </lineage>
</organism>
<evidence type="ECO:0000256" key="1">
    <source>
        <dbReference type="SAM" id="Phobius"/>
    </source>
</evidence>
<keyword evidence="1" id="KW-1133">Transmembrane helix</keyword>
<dbReference type="AlphaFoldDB" id="A0A1E3LXV3"/>
<keyword evidence="3" id="KW-1185">Reference proteome</keyword>
<feature type="transmembrane region" description="Helical" evidence="1">
    <location>
        <begin position="39"/>
        <end position="60"/>
    </location>
</feature>
<dbReference type="STRING" id="1888892.BFL28_01050"/>
<dbReference type="RefSeq" id="WP_069319740.1">
    <property type="nucleotide sequence ID" value="NZ_MDDS01000013.1"/>
</dbReference>
<evidence type="ECO:0000313" key="3">
    <source>
        <dbReference type="Proteomes" id="UP000094487"/>
    </source>
</evidence>